<keyword evidence="1" id="KW-0175">Coiled coil</keyword>
<evidence type="ECO:0000313" key="3">
    <source>
        <dbReference type="EMBL" id="QEN08384.1"/>
    </source>
</evidence>
<dbReference type="Proteomes" id="UP000324209">
    <property type="component" value="Chromosome"/>
</dbReference>
<dbReference type="Pfam" id="PF05670">
    <property type="entry name" value="NFACT-R_1"/>
    <property type="match status" value="1"/>
</dbReference>
<name>A0A5C1QP90_9SPIO</name>
<protein>
    <submittedName>
        <fullName evidence="3">Fibronectin-binding domain-containing protein</fullName>
    </submittedName>
</protein>
<dbReference type="KEGG" id="ock:EXM22_10465"/>
<dbReference type="OrthoDB" id="9766163at2"/>
<dbReference type="Gene3D" id="2.30.310.10">
    <property type="entry name" value="ibrinogen binding protein from staphylococcus aureus domain"/>
    <property type="match status" value="1"/>
</dbReference>
<dbReference type="GO" id="GO:0072344">
    <property type="term" value="P:rescue of stalled ribosome"/>
    <property type="evidence" value="ECO:0007669"/>
    <property type="project" value="TreeGrafter"/>
</dbReference>
<dbReference type="AlphaFoldDB" id="A0A5C1QP90"/>
<gene>
    <name evidence="3" type="ORF">EXM22_10465</name>
</gene>
<feature type="domain" description="NFACT RNA-binding" evidence="2">
    <location>
        <begin position="342"/>
        <end position="431"/>
    </location>
</feature>
<dbReference type="Pfam" id="PF05833">
    <property type="entry name" value="NFACT_N"/>
    <property type="match status" value="2"/>
</dbReference>
<dbReference type="EMBL" id="CP036150">
    <property type="protein sequence ID" value="QEN08384.1"/>
    <property type="molecule type" value="Genomic_DNA"/>
</dbReference>
<dbReference type="GO" id="GO:1990112">
    <property type="term" value="C:RQC complex"/>
    <property type="evidence" value="ECO:0007669"/>
    <property type="project" value="TreeGrafter"/>
</dbReference>
<evidence type="ECO:0000256" key="1">
    <source>
        <dbReference type="SAM" id="Coils"/>
    </source>
</evidence>
<proteinExistence type="predicted"/>
<dbReference type="GO" id="GO:0000049">
    <property type="term" value="F:tRNA binding"/>
    <property type="evidence" value="ECO:0007669"/>
    <property type="project" value="TreeGrafter"/>
</dbReference>
<dbReference type="GO" id="GO:0043023">
    <property type="term" value="F:ribosomal large subunit binding"/>
    <property type="evidence" value="ECO:0007669"/>
    <property type="project" value="TreeGrafter"/>
</dbReference>
<accession>A0A5C1QP90</accession>
<dbReference type="RefSeq" id="WP_149486465.1">
    <property type="nucleotide sequence ID" value="NZ_CP036150.1"/>
</dbReference>
<reference evidence="3 4" key="1">
    <citation type="submission" date="2019-02" db="EMBL/GenBank/DDBJ databases">
        <title>Complete Genome Sequence and Methylome Analysis of free living Spirochaetas.</title>
        <authorList>
            <person name="Fomenkov A."/>
            <person name="Dubinina G."/>
            <person name="Leshcheva N."/>
            <person name="Mikheeva N."/>
            <person name="Grabovich M."/>
            <person name="Vincze T."/>
            <person name="Roberts R.J."/>
        </authorList>
    </citation>
    <scope>NUCLEOTIDE SEQUENCE [LARGE SCALE GENOMIC DNA]</scope>
    <source>
        <strain evidence="3 4">K2</strain>
    </source>
</reference>
<evidence type="ECO:0000259" key="2">
    <source>
        <dbReference type="Pfam" id="PF05670"/>
    </source>
</evidence>
<feature type="coiled-coil region" evidence="1">
    <location>
        <begin position="285"/>
        <end position="312"/>
    </location>
</feature>
<dbReference type="PANTHER" id="PTHR15239:SF6">
    <property type="entry name" value="RIBOSOME QUALITY CONTROL COMPLEX SUBUNIT NEMF"/>
    <property type="match status" value="1"/>
</dbReference>
<keyword evidence="4" id="KW-1185">Reference proteome</keyword>
<dbReference type="InterPro" id="IPR008532">
    <property type="entry name" value="NFACT_RNA-bd"/>
</dbReference>
<evidence type="ECO:0000313" key="4">
    <source>
        <dbReference type="Proteomes" id="UP000324209"/>
    </source>
</evidence>
<organism evidence="3 4">
    <name type="scientific">Oceanispirochaeta crateris</name>
    <dbReference type="NCBI Taxonomy" id="2518645"/>
    <lineage>
        <taxon>Bacteria</taxon>
        <taxon>Pseudomonadati</taxon>
        <taxon>Spirochaetota</taxon>
        <taxon>Spirochaetia</taxon>
        <taxon>Spirochaetales</taxon>
        <taxon>Spirochaetaceae</taxon>
        <taxon>Oceanispirochaeta</taxon>
    </lineage>
</organism>
<sequence>MSLNWVEINRVLEELPLEGSFLQNIRQISYTQLIFEFHRPGRSFNMLICLDRKSLRIHEIKSRPPSLPKPPRFTTFMRSRIKGCRVIQSGQLGTDRIIRLVLKKGERQDILYIRLWGGAANLILCDKEDKILDAFSRRPARKEIPGERFKPEVNEKAPGKKFSLRLPAEKIESYSSFLEELYSAEESEGQIEELRVKARRSLEYKENGIKVSLKNQEAKLKEYQNEEKYRRMADTLMSSLHLIKRGQKEFLPADGTEAIPLDSSKSAVENGQNYYKKAGKAARGHELRKDEISNLQMRLAQVQEDLRRLDSIEDLETLKAMVPPENEQKKESHNEVPGLSFTSGNFTILVGRSAKENETLMGKHVRGNDYWLHTRDYPGAYVFIRLPRGKSIPLETLLDAGNLALFYSKAKASGAADLYYTQVKYLRKPKEGKRGLVLPTREKNLFVKLDESRIQRLKGTT</sequence>
<dbReference type="InterPro" id="IPR051608">
    <property type="entry name" value="RQC_Subunit_NEMF"/>
</dbReference>
<dbReference type="PANTHER" id="PTHR15239">
    <property type="entry name" value="NUCLEAR EXPORT MEDIATOR FACTOR NEMF"/>
    <property type="match status" value="1"/>
</dbReference>